<organism evidence="1 2">
    <name type="scientific">Laccaria amethystina LaAM-08-1</name>
    <dbReference type="NCBI Taxonomy" id="1095629"/>
    <lineage>
        <taxon>Eukaryota</taxon>
        <taxon>Fungi</taxon>
        <taxon>Dikarya</taxon>
        <taxon>Basidiomycota</taxon>
        <taxon>Agaricomycotina</taxon>
        <taxon>Agaricomycetes</taxon>
        <taxon>Agaricomycetidae</taxon>
        <taxon>Agaricales</taxon>
        <taxon>Agaricineae</taxon>
        <taxon>Hydnangiaceae</taxon>
        <taxon>Laccaria</taxon>
    </lineage>
</organism>
<accession>A0A0C9XP06</accession>
<proteinExistence type="predicted"/>
<protein>
    <submittedName>
        <fullName evidence="1">Uncharacterized protein</fullName>
    </submittedName>
</protein>
<keyword evidence="2" id="KW-1185">Reference proteome</keyword>
<reference evidence="2" key="2">
    <citation type="submission" date="2015-01" db="EMBL/GenBank/DDBJ databases">
        <title>Evolutionary Origins and Diversification of the Mycorrhizal Mutualists.</title>
        <authorList>
            <consortium name="DOE Joint Genome Institute"/>
            <consortium name="Mycorrhizal Genomics Consortium"/>
            <person name="Kohler A."/>
            <person name="Kuo A."/>
            <person name="Nagy L.G."/>
            <person name="Floudas D."/>
            <person name="Copeland A."/>
            <person name="Barry K.W."/>
            <person name="Cichocki N."/>
            <person name="Veneault-Fourrey C."/>
            <person name="LaButti K."/>
            <person name="Lindquist E.A."/>
            <person name="Lipzen A."/>
            <person name="Lundell T."/>
            <person name="Morin E."/>
            <person name="Murat C."/>
            <person name="Riley R."/>
            <person name="Ohm R."/>
            <person name="Sun H."/>
            <person name="Tunlid A."/>
            <person name="Henrissat B."/>
            <person name="Grigoriev I.V."/>
            <person name="Hibbett D.S."/>
            <person name="Martin F."/>
        </authorList>
    </citation>
    <scope>NUCLEOTIDE SEQUENCE [LARGE SCALE GENOMIC DNA]</scope>
    <source>
        <strain evidence="2">LaAM-08-1</strain>
    </source>
</reference>
<dbReference type="HOGENOM" id="CLU_2867986_0_0_1"/>
<gene>
    <name evidence="1" type="ORF">K443DRAFT_630640</name>
</gene>
<name>A0A0C9XP06_9AGAR</name>
<evidence type="ECO:0000313" key="1">
    <source>
        <dbReference type="EMBL" id="KIJ97747.1"/>
    </source>
</evidence>
<sequence length="64" mass="7416">MKRKSTCQPYPFLGSPSELCHDFLLFPTPSLLLLPHLPLFLLLRPTLSHRPPSKVLHYSRMCSR</sequence>
<dbReference type="Proteomes" id="UP000054477">
    <property type="component" value="Unassembled WGS sequence"/>
</dbReference>
<evidence type="ECO:0000313" key="2">
    <source>
        <dbReference type="Proteomes" id="UP000054477"/>
    </source>
</evidence>
<reference evidence="1 2" key="1">
    <citation type="submission" date="2014-04" db="EMBL/GenBank/DDBJ databases">
        <authorList>
            <consortium name="DOE Joint Genome Institute"/>
            <person name="Kuo A."/>
            <person name="Kohler A."/>
            <person name="Nagy L.G."/>
            <person name="Floudas D."/>
            <person name="Copeland A."/>
            <person name="Barry K.W."/>
            <person name="Cichocki N."/>
            <person name="Veneault-Fourrey C."/>
            <person name="LaButti K."/>
            <person name="Lindquist E.A."/>
            <person name="Lipzen A."/>
            <person name="Lundell T."/>
            <person name="Morin E."/>
            <person name="Murat C."/>
            <person name="Sun H."/>
            <person name="Tunlid A."/>
            <person name="Henrissat B."/>
            <person name="Grigoriev I.V."/>
            <person name="Hibbett D.S."/>
            <person name="Martin F."/>
            <person name="Nordberg H.P."/>
            <person name="Cantor M.N."/>
            <person name="Hua S.X."/>
        </authorList>
    </citation>
    <scope>NUCLEOTIDE SEQUENCE [LARGE SCALE GENOMIC DNA]</scope>
    <source>
        <strain evidence="1 2">LaAM-08-1</strain>
    </source>
</reference>
<dbReference type="EMBL" id="KN838685">
    <property type="protein sequence ID" value="KIJ97747.1"/>
    <property type="molecule type" value="Genomic_DNA"/>
</dbReference>
<dbReference type="AlphaFoldDB" id="A0A0C9XP06"/>